<dbReference type="RefSeq" id="WP_102714845.1">
    <property type="nucleotide sequence ID" value="NZ_PJKA01000013.1"/>
</dbReference>
<evidence type="ECO:0000256" key="8">
    <source>
        <dbReference type="SAM" id="Phobius"/>
    </source>
</evidence>
<feature type="domain" description="Phosphoethanolamine transferase N-terminal" evidence="10">
    <location>
        <begin position="76"/>
        <end position="191"/>
    </location>
</feature>
<dbReference type="CDD" id="cd16017">
    <property type="entry name" value="LptA"/>
    <property type="match status" value="1"/>
</dbReference>
<dbReference type="PANTHER" id="PTHR30443:SF2">
    <property type="entry name" value="PHOSPHOETHANOLAMINE TRANSFERASE EPTC"/>
    <property type="match status" value="1"/>
</dbReference>
<comment type="subcellular location">
    <subcellularLocation>
        <location evidence="1">Cell inner membrane</location>
        <topology evidence="1">Multi-pass membrane protein</topology>
    </subcellularLocation>
</comment>
<feature type="transmembrane region" description="Helical" evidence="8">
    <location>
        <begin position="62"/>
        <end position="84"/>
    </location>
</feature>
<feature type="transmembrane region" description="Helical" evidence="8">
    <location>
        <begin position="39"/>
        <end position="56"/>
    </location>
</feature>
<evidence type="ECO:0000256" key="5">
    <source>
        <dbReference type="ARBA" id="ARBA00022692"/>
    </source>
</evidence>
<dbReference type="Gene3D" id="3.40.720.10">
    <property type="entry name" value="Alkaline Phosphatase, subunit A"/>
    <property type="match status" value="1"/>
</dbReference>
<dbReference type="EMBL" id="PJKA01000013">
    <property type="protein sequence ID" value="PNC16852.1"/>
    <property type="molecule type" value="Genomic_DNA"/>
</dbReference>
<dbReference type="PANTHER" id="PTHR30443">
    <property type="entry name" value="INNER MEMBRANE PROTEIN"/>
    <property type="match status" value="1"/>
</dbReference>
<name>A0A2N8HAG1_9BACT</name>
<keyword evidence="7 8" id="KW-0472">Membrane</keyword>
<feature type="domain" description="Sulfatase N-terminal" evidence="9">
    <location>
        <begin position="254"/>
        <end position="531"/>
    </location>
</feature>
<dbReference type="InterPro" id="IPR017850">
    <property type="entry name" value="Alkaline_phosphatase_core_sf"/>
</dbReference>
<evidence type="ECO:0000313" key="12">
    <source>
        <dbReference type="Proteomes" id="UP000236000"/>
    </source>
</evidence>
<evidence type="ECO:0000256" key="6">
    <source>
        <dbReference type="ARBA" id="ARBA00022989"/>
    </source>
</evidence>
<dbReference type="Pfam" id="PF00884">
    <property type="entry name" value="Sulfatase"/>
    <property type="match status" value="1"/>
</dbReference>
<keyword evidence="5 8" id="KW-0812">Transmembrane</keyword>
<dbReference type="InterPro" id="IPR012549">
    <property type="entry name" value="EptA-like_N"/>
</dbReference>
<keyword evidence="3" id="KW-0997">Cell inner membrane</keyword>
<dbReference type="GO" id="GO:0016776">
    <property type="term" value="F:phosphotransferase activity, phosphate group as acceptor"/>
    <property type="evidence" value="ECO:0007669"/>
    <property type="project" value="TreeGrafter"/>
</dbReference>
<evidence type="ECO:0000313" key="11">
    <source>
        <dbReference type="EMBL" id="PNC16852.1"/>
    </source>
</evidence>
<dbReference type="Pfam" id="PF08019">
    <property type="entry name" value="EptA_B_N"/>
    <property type="match status" value="1"/>
</dbReference>
<dbReference type="InterPro" id="IPR000917">
    <property type="entry name" value="Sulfatase_N"/>
</dbReference>
<proteinExistence type="predicted"/>
<reference evidence="11 12" key="1">
    <citation type="journal article" date="2017" name="BMC Genomics">
        <title>Genome sequencing of 39 Akkermansia muciniphila isolates reveals its population structure, genomic and functional diverisity, and global distribution in mammalian gut microbiotas.</title>
        <authorList>
            <person name="Guo X."/>
            <person name="Li S."/>
            <person name="Zhang J."/>
            <person name="Wu F."/>
            <person name="Li X."/>
            <person name="Wu D."/>
            <person name="Zhang M."/>
            <person name="Ou Z."/>
            <person name="Jie Z."/>
            <person name="Yan Q."/>
            <person name="Li P."/>
            <person name="Yi J."/>
            <person name="Peng Y."/>
        </authorList>
    </citation>
    <scope>NUCLEOTIDE SEQUENCE [LARGE SCALE GENOMIC DNA]</scope>
    <source>
        <strain evidence="11 12">GP24</strain>
    </source>
</reference>
<evidence type="ECO:0000256" key="2">
    <source>
        <dbReference type="ARBA" id="ARBA00022475"/>
    </source>
</evidence>
<keyword evidence="4" id="KW-0808">Transferase</keyword>
<dbReference type="SUPFAM" id="SSF53649">
    <property type="entry name" value="Alkaline phosphatase-like"/>
    <property type="match status" value="1"/>
</dbReference>
<gene>
    <name evidence="11" type="ORF">CXU22_09340</name>
</gene>
<feature type="transmembrane region" description="Helical" evidence="8">
    <location>
        <begin position="131"/>
        <end position="154"/>
    </location>
</feature>
<accession>A0A2N8HAG1</accession>
<sequence length="574" mass="64033">MTPPHASTRSAERYADQPGVLSAVFQALRAAFFPRRMRCLWAAGLAAALVVNPYVLNDGQSVLMSCMGIACSASLLCGIILLCLKYRFTAYVVLPAVILFNAGLYMMQMRYGLTLNLSVLSSMAETNFREACAFCTAASVTGALLLAGFIYLAIYWSRRSLRQKATWGALACIWSLYGIFLLLSIPATSYSSEPLYLYYTSDKAKGWPLVDFVMAYKLADEYVTQDASRFNELRNLPSCAEPLSGCDAPDDLAVVFHMGESVRADHLSLNGYHRNTMPLLSREPNVVSFPHATSFGIVTRISAIGMFTDAELSRRRPAHSSFIDLFNKHGFRTVRIMDLCGDSIHDYSLGILTRNCRERKQTAPLHQTPGMMQERTSLVMEEALKQHGKSKQFYVIYNNGSHMAFSYPEQAERFTPASCNMDDPKARLEETVNAYDNSIVDLDASVHRMIARLKDRPAIYFYCSDHGVALGEEGKMFQGHVLPPVYRPAMFVWYSDAFASRYPEMVRALKANRLKAVSHDHIFHTLLSLASIRSEVVRNGLNLASPDARETPAPFQPEVLAEWQAAPAPPQPLP</sequence>
<evidence type="ECO:0000256" key="3">
    <source>
        <dbReference type="ARBA" id="ARBA00022519"/>
    </source>
</evidence>
<dbReference type="GO" id="GO:0005886">
    <property type="term" value="C:plasma membrane"/>
    <property type="evidence" value="ECO:0007669"/>
    <property type="project" value="UniProtKB-SubCell"/>
</dbReference>
<evidence type="ECO:0000256" key="4">
    <source>
        <dbReference type="ARBA" id="ARBA00022679"/>
    </source>
</evidence>
<comment type="caution">
    <text evidence="11">The sequence shown here is derived from an EMBL/GenBank/DDBJ whole genome shotgun (WGS) entry which is preliminary data.</text>
</comment>
<dbReference type="InterPro" id="IPR040423">
    <property type="entry name" value="PEA_transferase"/>
</dbReference>
<evidence type="ECO:0000256" key="7">
    <source>
        <dbReference type="ARBA" id="ARBA00023136"/>
    </source>
</evidence>
<dbReference type="Proteomes" id="UP000236000">
    <property type="component" value="Unassembled WGS sequence"/>
</dbReference>
<dbReference type="OrthoDB" id="9786870at2"/>
<feature type="transmembrane region" description="Helical" evidence="8">
    <location>
        <begin position="91"/>
        <end position="111"/>
    </location>
</feature>
<dbReference type="GO" id="GO:0009244">
    <property type="term" value="P:lipopolysaccharide core region biosynthetic process"/>
    <property type="evidence" value="ECO:0007669"/>
    <property type="project" value="TreeGrafter"/>
</dbReference>
<evidence type="ECO:0000256" key="1">
    <source>
        <dbReference type="ARBA" id="ARBA00004429"/>
    </source>
</evidence>
<keyword evidence="2" id="KW-1003">Cell membrane</keyword>
<feature type="transmembrane region" description="Helical" evidence="8">
    <location>
        <begin position="166"/>
        <end position="185"/>
    </location>
</feature>
<protein>
    <submittedName>
        <fullName evidence="11">Uncharacterized protein</fullName>
    </submittedName>
</protein>
<dbReference type="InterPro" id="IPR058130">
    <property type="entry name" value="PEA_transf_C"/>
</dbReference>
<keyword evidence="6 8" id="KW-1133">Transmembrane helix</keyword>
<evidence type="ECO:0000259" key="10">
    <source>
        <dbReference type="Pfam" id="PF08019"/>
    </source>
</evidence>
<evidence type="ECO:0000259" key="9">
    <source>
        <dbReference type="Pfam" id="PF00884"/>
    </source>
</evidence>
<dbReference type="AlphaFoldDB" id="A0A2N8HAG1"/>
<organism evidence="11 12">
    <name type="scientific">Akkermansia muciniphila</name>
    <dbReference type="NCBI Taxonomy" id="239935"/>
    <lineage>
        <taxon>Bacteria</taxon>
        <taxon>Pseudomonadati</taxon>
        <taxon>Verrucomicrobiota</taxon>
        <taxon>Verrucomicrobiia</taxon>
        <taxon>Verrucomicrobiales</taxon>
        <taxon>Akkermansiaceae</taxon>
        <taxon>Akkermansia</taxon>
    </lineage>
</organism>